<sequence length="46" mass="4559">MASSKPYPPKPATPAPAGTARKPAPSAAPSATRGKPAPIITDYASL</sequence>
<evidence type="ECO:0000313" key="3">
    <source>
        <dbReference type="Proteomes" id="UP001227162"/>
    </source>
</evidence>
<accession>A0AAJ1X602</accession>
<gene>
    <name evidence="2" type="ORF">NOI20_02200</name>
</gene>
<keyword evidence="3" id="KW-1185">Reference proteome</keyword>
<feature type="region of interest" description="Disordered" evidence="1">
    <location>
        <begin position="1"/>
        <end position="46"/>
    </location>
</feature>
<feature type="compositionally biased region" description="Pro residues" evidence="1">
    <location>
        <begin position="1"/>
        <end position="14"/>
    </location>
</feature>
<comment type="caution">
    <text evidence="2">The sequence shown here is derived from an EMBL/GenBank/DDBJ whole genome shotgun (WGS) entry which is preliminary data.</text>
</comment>
<reference evidence="2" key="2">
    <citation type="submission" date="2023-04" db="EMBL/GenBank/DDBJ databases">
        <title>'Rhodoalgimonas zhirmunskyi' gen. nov., isolated from a red alga.</title>
        <authorList>
            <person name="Nedashkovskaya O.I."/>
            <person name="Otstavnykh N.Y."/>
            <person name="Bystritskaya E.P."/>
            <person name="Balabanova L.A."/>
            <person name="Isaeva M.P."/>
        </authorList>
    </citation>
    <scope>NUCLEOTIDE SEQUENCE</scope>
    <source>
        <strain evidence="2">10Alg 79</strain>
    </source>
</reference>
<feature type="compositionally biased region" description="Low complexity" evidence="1">
    <location>
        <begin position="15"/>
        <end position="31"/>
    </location>
</feature>
<proteinExistence type="predicted"/>
<evidence type="ECO:0000313" key="2">
    <source>
        <dbReference type="EMBL" id="MDQ2092917.1"/>
    </source>
</evidence>
<dbReference type="AlphaFoldDB" id="A0AAJ1X602"/>
<dbReference type="RefSeq" id="WP_317624527.1">
    <property type="nucleotide sequence ID" value="NZ_JANFFA010000001.1"/>
</dbReference>
<name>A0AAJ1X602_9RHOB</name>
<organism evidence="2 3">
    <name type="scientific">Rhodalgimonas zhirmunskyi</name>
    <dbReference type="NCBI Taxonomy" id="2964767"/>
    <lineage>
        <taxon>Bacteria</taxon>
        <taxon>Pseudomonadati</taxon>
        <taxon>Pseudomonadota</taxon>
        <taxon>Alphaproteobacteria</taxon>
        <taxon>Rhodobacterales</taxon>
        <taxon>Roseobacteraceae</taxon>
        <taxon>Rhodalgimonas</taxon>
    </lineage>
</organism>
<dbReference type="EMBL" id="JANFFA010000001">
    <property type="protein sequence ID" value="MDQ2092917.1"/>
    <property type="molecule type" value="Genomic_DNA"/>
</dbReference>
<evidence type="ECO:0000256" key="1">
    <source>
        <dbReference type="SAM" id="MobiDB-lite"/>
    </source>
</evidence>
<dbReference type="Proteomes" id="UP001227162">
    <property type="component" value="Unassembled WGS sequence"/>
</dbReference>
<protein>
    <submittedName>
        <fullName evidence="2">Uncharacterized protein</fullName>
    </submittedName>
</protein>
<reference evidence="2" key="1">
    <citation type="submission" date="2022-07" db="EMBL/GenBank/DDBJ databases">
        <authorList>
            <person name="Otstavnykh N."/>
            <person name="Isaeva M."/>
            <person name="Bystritskaya E."/>
        </authorList>
    </citation>
    <scope>NUCLEOTIDE SEQUENCE</scope>
    <source>
        <strain evidence="2">10Alg 79</strain>
    </source>
</reference>